<feature type="signal peptide" evidence="2">
    <location>
        <begin position="1"/>
        <end position="20"/>
    </location>
</feature>
<accession>A0A6L9W742</accession>
<comment type="caution">
    <text evidence="3">The sequence shown here is derived from an EMBL/GenBank/DDBJ whole genome shotgun (WGS) entry which is preliminary data.</text>
</comment>
<evidence type="ECO:0000313" key="4">
    <source>
        <dbReference type="Proteomes" id="UP000479241"/>
    </source>
</evidence>
<dbReference type="InterPro" id="IPR008972">
    <property type="entry name" value="Cupredoxin"/>
</dbReference>
<feature type="compositionally biased region" description="Low complexity" evidence="1">
    <location>
        <begin position="29"/>
        <end position="39"/>
    </location>
</feature>
<feature type="compositionally biased region" description="Low complexity" evidence="1">
    <location>
        <begin position="48"/>
        <end position="60"/>
    </location>
</feature>
<keyword evidence="2" id="KW-0732">Signal</keyword>
<feature type="region of interest" description="Disordered" evidence="1">
    <location>
        <begin position="27"/>
        <end position="60"/>
    </location>
</feature>
<dbReference type="SUPFAM" id="SSF49503">
    <property type="entry name" value="Cupredoxins"/>
    <property type="match status" value="1"/>
</dbReference>
<name>A0A6L9W742_9ACTN</name>
<sequence>MRARRLLVAALLPLTLAGCAGTDAPEQESAASTAASTAAERSGSGDDPATASPAAPAEAAGQRIEVQVAGGQVTGDTGRVPVPLGEPVTLVVTGDAADELHLHGYDLTAELVPGQPAELQFDATIPGVFELELHDAGTVLLTLQVS</sequence>
<dbReference type="RefSeq" id="WP_163208217.1">
    <property type="nucleotide sequence ID" value="NZ_JAAGWG010000048.1"/>
</dbReference>
<dbReference type="Gene3D" id="2.60.40.420">
    <property type="entry name" value="Cupredoxins - blue copper proteins"/>
    <property type="match status" value="1"/>
</dbReference>
<dbReference type="EMBL" id="JAAGWG010000048">
    <property type="protein sequence ID" value="NEK87906.1"/>
    <property type="molecule type" value="Genomic_DNA"/>
</dbReference>
<dbReference type="Proteomes" id="UP000479241">
    <property type="component" value="Unassembled WGS sequence"/>
</dbReference>
<protein>
    <submittedName>
        <fullName evidence="3">Uncharacterized protein</fullName>
    </submittedName>
</protein>
<dbReference type="PROSITE" id="PS51257">
    <property type="entry name" value="PROKAR_LIPOPROTEIN"/>
    <property type="match status" value="1"/>
</dbReference>
<gene>
    <name evidence="3" type="ORF">GCU60_19375</name>
</gene>
<evidence type="ECO:0000313" key="3">
    <source>
        <dbReference type="EMBL" id="NEK87906.1"/>
    </source>
</evidence>
<feature type="chain" id="PRO_5039654479" evidence="2">
    <location>
        <begin position="21"/>
        <end position="146"/>
    </location>
</feature>
<organism evidence="3 4">
    <name type="scientific">Blastococcus saxobsidens</name>
    <dbReference type="NCBI Taxonomy" id="138336"/>
    <lineage>
        <taxon>Bacteria</taxon>
        <taxon>Bacillati</taxon>
        <taxon>Actinomycetota</taxon>
        <taxon>Actinomycetes</taxon>
        <taxon>Geodermatophilales</taxon>
        <taxon>Geodermatophilaceae</taxon>
        <taxon>Blastococcus</taxon>
    </lineage>
</organism>
<proteinExistence type="predicted"/>
<evidence type="ECO:0000256" key="1">
    <source>
        <dbReference type="SAM" id="MobiDB-lite"/>
    </source>
</evidence>
<reference evidence="3 4" key="1">
    <citation type="submission" date="2019-12" db="EMBL/GenBank/DDBJ databases">
        <title>the WGS of Blastococcus saxobsidens 67B17.</title>
        <authorList>
            <person name="Jiang Z."/>
        </authorList>
    </citation>
    <scope>NUCLEOTIDE SEQUENCE [LARGE SCALE GENOMIC DNA]</scope>
    <source>
        <strain evidence="3 4">67B17</strain>
    </source>
</reference>
<dbReference type="AlphaFoldDB" id="A0A6L9W742"/>
<evidence type="ECO:0000256" key="2">
    <source>
        <dbReference type="SAM" id="SignalP"/>
    </source>
</evidence>